<evidence type="ECO:0000313" key="1">
    <source>
        <dbReference type="EMBL" id="MXO64862.1"/>
    </source>
</evidence>
<dbReference type="InterPro" id="IPR006498">
    <property type="entry name" value="Tail_tube"/>
</dbReference>
<protein>
    <submittedName>
        <fullName evidence="1">Phage major tail tube protein</fullName>
    </submittedName>
</protein>
<evidence type="ECO:0000313" key="2">
    <source>
        <dbReference type="Proteomes" id="UP000438476"/>
    </source>
</evidence>
<proteinExistence type="predicted"/>
<dbReference type="NCBIfam" id="TIGR01611">
    <property type="entry name" value="tail_tube"/>
    <property type="match status" value="1"/>
</dbReference>
<dbReference type="AlphaFoldDB" id="A0A6I4T3M5"/>
<accession>A0A6I4T3M5</accession>
<keyword evidence="2" id="KW-1185">Reference proteome</keyword>
<sequence length="169" mass="18382">MGLPHKLKNMNLYDEGVSFMGEIGELTPPTISHATEDWRGGGMLGPVKIDNGLEALEFEWTLGGYVSQVVSQMGELAIDGVMLRAMGAFQSDQDGGVKSVELVMRGRHTELDRGTWKPGDDTEKKLKTALSYYKEIVDGTTLLEIDMIAGIYKVGGVDRYAQIRAAIGG</sequence>
<gene>
    <name evidence="1" type="ORF">GRI91_03735</name>
</gene>
<reference evidence="1 2" key="1">
    <citation type="submission" date="2019-12" db="EMBL/GenBank/DDBJ databases">
        <title>Genomic-based taxomic classification of the family Erythrobacteraceae.</title>
        <authorList>
            <person name="Xu L."/>
        </authorList>
    </citation>
    <scope>NUCLEOTIDE SEQUENCE [LARGE SCALE GENOMIC DNA]</scope>
    <source>
        <strain evidence="1 2">LMG 29518</strain>
    </source>
</reference>
<dbReference type="Proteomes" id="UP000438476">
    <property type="component" value="Unassembled WGS sequence"/>
</dbReference>
<dbReference type="RefSeq" id="WP_160735245.1">
    <property type="nucleotide sequence ID" value="NZ_WTYT01000001.1"/>
</dbReference>
<dbReference type="EMBL" id="WTYT01000001">
    <property type="protein sequence ID" value="MXO64862.1"/>
    <property type="molecule type" value="Genomic_DNA"/>
</dbReference>
<name>A0A6I4T3M5_9SPHN</name>
<dbReference type="OrthoDB" id="3078668at2"/>
<dbReference type="Pfam" id="PF04985">
    <property type="entry name" value="Phage_tube"/>
    <property type="match status" value="1"/>
</dbReference>
<comment type="caution">
    <text evidence="1">The sequence shown here is derived from an EMBL/GenBank/DDBJ whole genome shotgun (WGS) entry which is preliminary data.</text>
</comment>
<organism evidence="1 2">
    <name type="scientific">Altericroceibacterium endophyticum</name>
    <dbReference type="NCBI Taxonomy" id="1808508"/>
    <lineage>
        <taxon>Bacteria</taxon>
        <taxon>Pseudomonadati</taxon>
        <taxon>Pseudomonadota</taxon>
        <taxon>Alphaproteobacteria</taxon>
        <taxon>Sphingomonadales</taxon>
        <taxon>Erythrobacteraceae</taxon>
        <taxon>Altericroceibacterium</taxon>
    </lineage>
</organism>